<reference evidence="5 6" key="1">
    <citation type="submission" date="2023-07" db="EMBL/GenBank/DDBJ databases">
        <title>Sorghum-associated microbial communities from plants grown in Nebraska, USA.</title>
        <authorList>
            <person name="Schachtman D."/>
        </authorList>
    </citation>
    <scope>NUCLEOTIDE SEQUENCE [LARGE SCALE GENOMIC DNA]</scope>
    <source>
        <strain evidence="5 6">CC258</strain>
    </source>
</reference>
<dbReference type="Gene3D" id="2.60.120.10">
    <property type="entry name" value="Jelly Rolls"/>
    <property type="match status" value="1"/>
</dbReference>
<evidence type="ECO:0000256" key="3">
    <source>
        <dbReference type="ARBA" id="ARBA00023163"/>
    </source>
</evidence>
<evidence type="ECO:0000313" key="5">
    <source>
        <dbReference type="EMBL" id="MDR6551084.1"/>
    </source>
</evidence>
<dbReference type="RefSeq" id="WP_310226482.1">
    <property type="nucleotide sequence ID" value="NZ_JAVDSB010000003.1"/>
</dbReference>
<protein>
    <submittedName>
        <fullName evidence="5">AraC-like DNA-binding protein</fullName>
    </submittedName>
</protein>
<keyword evidence="2" id="KW-0238">DNA-binding</keyword>
<dbReference type="PROSITE" id="PS01124">
    <property type="entry name" value="HTH_ARAC_FAMILY_2"/>
    <property type="match status" value="1"/>
</dbReference>
<dbReference type="Pfam" id="PF12833">
    <property type="entry name" value="HTH_18"/>
    <property type="match status" value="1"/>
</dbReference>
<dbReference type="InterPro" id="IPR018062">
    <property type="entry name" value="HTH_AraC-typ_CS"/>
</dbReference>
<dbReference type="PANTHER" id="PTHR43280:SF2">
    <property type="entry name" value="HTH-TYPE TRANSCRIPTIONAL REGULATOR EXSA"/>
    <property type="match status" value="1"/>
</dbReference>
<dbReference type="SUPFAM" id="SSF46689">
    <property type="entry name" value="Homeodomain-like"/>
    <property type="match status" value="1"/>
</dbReference>
<dbReference type="InterPro" id="IPR014710">
    <property type="entry name" value="RmlC-like_jellyroll"/>
</dbReference>
<dbReference type="EMBL" id="JAVDSB010000003">
    <property type="protein sequence ID" value="MDR6551084.1"/>
    <property type="molecule type" value="Genomic_DNA"/>
</dbReference>
<comment type="caution">
    <text evidence="5">The sequence shown here is derived from an EMBL/GenBank/DDBJ whole genome shotgun (WGS) entry which is preliminary data.</text>
</comment>
<evidence type="ECO:0000313" key="6">
    <source>
        <dbReference type="Proteomes" id="UP001267290"/>
    </source>
</evidence>
<gene>
    <name evidence="5" type="ORF">J2736_002271</name>
</gene>
<dbReference type="Gene3D" id="1.10.10.60">
    <property type="entry name" value="Homeodomain-like"/>
    <property type="match status" value="2"/>
</dbReference>
<sequence>MSPLSAINPNVRVGHYYKFPVERNQAEVGRIGYCYAFHYVIGGKGTVSVNGKTYPVKKGDLIYFPPEVKHSFYANPEQPLTTYNLYCDLWDYKMVSSQHLVWHENDFNRDFLTKIVPCSELDLLPIVTPIQHEASLGQLFIHAVTQLRKNDRYSEFIVSHLVKALLLELVQIASTTSFIDYRIVTIIERMDREATASRGYDVWMKECGLRKTQFHALFKQSTGFSPKAYWTKAIMTQVEAALWESNRSITAIADDFGYSSVHHFTKQFTQFHGVSPTEFRRRKS</sequence>
<evidence type="ECO:0000256" key="2">
    <source>
        <dbReference type="ARBA" id="ARBA00023125"/>
    </source>
</evidence>
<keyword evidence="6" id="KW-1185">Reference proteome</keyword>
<dbReference type="SMART" id="SM00342">
    <property type="entry name" value="HTH_ARAC"/>
    <property type="match status" value="1"/>
</dbReference>
<dbReference type="InterPro" id="IPR003313">
    <property type="entry name" value="AraC-bd"/>
</dbReference>
<dbReference type="InterPro" id="IPR009057">
    <property type="entry name" value="Homeodomain-like_sf"/>
</dbReference>
<feature type="domain" description="HTH araC/xylS-type" evidence="4">
    <location>
        <begin position="181"/>
        <end position="282"/>
    </location>
</feature>
<keyword evidence="1" id="KW-0805">Transcription regulation</keyword>
<dbReference type="InterPro" id="IPR020449">
    <property type="entry name" value="Tscrpt_reg_AraC-type_HTH"/>
</dbReference>
<dbReference type="PRINTS" id="PR00032">
    <property type="entry name" value="HTHARAC"/>
</dbReference>
<dbReference type="SUPFAM" id="SSF51215">
    <property type="entry name" value="Regulatory protein AraC"/>
    <property type="match status" value="1"/>
</dbReference>
<dbReference type="PROSITE" id="PS00041">
    <property type="entry name" value="HTH_ARAC_FAMILY_1"/>
    <property type="match status" value="1"/>
</dbReference>
<keyword evidence="3" id="KW-0804">Transcription</keyword>
<evidence type="ECO:0000256" key="1">
    <source>
        <dbReference type="ARBA" id="ARBA00023015"/>
    </source>
</evidence>
<name>A0ABU1NUD9_9BACL</name>
<proteinExistence type="predicted"/>
<accession>A0ABU1NUD9</accession>
<dbReference type="Proteomes" id="UP001267290">
    <property type="component" value="Unassembled WGS sequence"/>
</dbReference>
<dbReference type="Pfam" id="PF02311">
    <property type="entry name" value="AraC_binding"/>
    <property type="match status" value="1"/>
</dbReference>
<dbReference type="PANTHER" id="PTHR43280">
    <property type="entry name" value="ARAC-FAMILY TRANSCRIPTIONAL REGULATOR"/>
    <property type="match status" value="1"/>
</dbReference>
<organism evidence="5 6">
    <name type="scientific">Paenibacillus qinlingensis</name>
    <dbReference type="NCBI Taxonomy" id="1837343"/>
    <lineage>
        <taxon>Bacteria</taxon>
        <taxon>Bacillati</taxon>
        <taxon>Bacillota</taxon>
        <taxon>Bacilli</taxon>
        <taxon>Bacillales</taxon>
        <taxon>Paenibacillaceae</taxon>
        <taxon>Paenibacillus</taxon>
    </lineage>
</organism>
<dbReference type="InterPro" id="IPR018060">
    <property type="entry name" value="HTH_AraC"/>
</dbReference>
<evidence type="ECO:0000259" key="4">
    <source>
        <dbReference type="PROSITE" id="PS01124"/>
    </source>
</evidence>
<dbReference type="InterPro" id="IPR037923">
    <property type="entry name" value="HTH-like"/>
</dbReference>